<proteinExistence type="predicted"/>
<dbReference type="Proteomes" id="UP001304461">
    <property type="component" value="Unassembled WGS sequence"/>
</dbReference>
<reference evidence="2 3" key="1">
    <citation type="submission" date="2023-12" db="EMBL/GenBank/DDBJ databases">
        <title>Baltic Sea Cyanobacteria.</title>
        <authorList>
            <person name="Delbaje E."/>
            <person name="Fewer D.P."/>
            <person name="Shishido T.K."/>
        </authorList>
    </citation>
    <scope>NUCLEOTIDE SEQUENCE [LARGE SCALE GENOMIC DNA]</scope>
    <source>
        <strain evidence="2 3">UHCC 0139</strain>
    </source>
</reference>
<dbReference type="Gene3D" id="3.10.620.30">
    <property type="match status" value="1"/>
</dbReference>
<evidence type="ECO:0000259" key="1">
    <source>
        <dbReference type="SMART" id="SM00460"/>
    </source>
</evidence>
<dbReference type="InterPro" id="IPR038765">
    <property type="entry name" value="Papain-like_cys_pep_sf"/>
</dbReference>
<keyword evidence="3" id="KW-1185">Reference proteome</keyword>
<dbReference type="RefSeq" id="WP_323306548.1">
    <property type="nucleotide sequence ID" value="NZ_JAYGHX010000013.1"/>
</dbReference>
<dbReference type="PANTHER" id="PTHR33490">
    <property type="entry name" value="BLR5614 PROTEIN-RELATED"/>
    <property type="match status" value="1"/>
</dbReference>
<dbReference type="Pfam" id="PF01841">
    <property type="entry name" value="Transglut_core"/>
    <property type="match status" value="1"/>
</dbReference>
<evidence type="ECO:0000313" key="3">
    <source>
        <dbReference type="Proteomes" id="UP001304461"/>
    </source>
</evidence>
<accession>A0ABU5RXV0</accession>
<comment type="caution">
    <text evidence="2">The sequence shown here is derived from an EMBL/GenBank/DDBJ whole genome shotgun (WGS) entry which is preliminary data.</text>
</comment>
<dbReference type="SUPFAM" id="SSF54001">
    <property type="entry name" value="Cysteine proteinases"/>
    <property type="match status" value="1"/>
</dbReference>
<protein>
    <submittedName>
        <fullName evidence="2">Transglutaminase family protein</fullName>
    </submittedName>
</protein>
<feature type="domain" description="Transglutaminase-like" evidence="1">
    <location>
        <begin position="171"/>
        <end position="236"/>
    </location>
</feature>
<organism evidence="2 3">
    <name type="scientific">Cyanobium gracile UHCC 0139</name>
    <dbReference type="NCBI Taxonomy" id="3110308"/>
    <lineage>
        <taxon>Bacteria</taxon>
        <taxon>Bacillati</taxon>
        <taxon>Cyanobacteriota</taxon>
        <taxon>Cyanophyceae</taxon>
        <taxon>Synechococcales</taxon>
        <taxon>Prochlorococcaceae</taxon>
        <taxon>Cyanobium</taxon>
    </lineage>
</organism>
<dbReference type="EMBL" id="JAYGHX010000013">
    <property type="protein sequence ID" value="MEA5392606.1"/>
    <property type="molecule type" value="Genomic_DNA"/>
</dbReference>
<dbReference type="Pfam" id="PF08379">
    <property type="entry name" value="Bact_transglu_N"/>
    <property type="match status" value="1"/>
</dbReference>
<sequence>MFFRIHHRLSYTYERPVFLEPMAVRLTPRQDGSQRILEHHLRLQEAPAGLTRVIEPDGTDAMVAWFQQERDQLTITVDMLVETLRSNPFDWIVTHREAQQLPVSYPEAEARSLAGCLQDRTDPEVRAWAQAIADRVDGSATAFLSALADEIHHGFHHVGRLEGEPTDAAETLRTLTGACRDTAMLYVAACRSQGLAARFVSGYSMHHPPEVSEHELHAWAEVYLPGGGWRGFDPSLGLAVADGHVVLAAAPDHHLAAPVSGRYRGTGVGSSLAYLIRLQAAEELGELGAPPQPMIPS</sequence>
<dbReference type="InterPro" id="IPR013589">
    <property type="entry name" value="Bac_transglu_N"/>
</dbReference>
<evidence type="ECO:0000313" key="2">
    <source>
        <dbReference type="EMBL" id="MEA5392606.1"/>
    </source>
</evidence>
<dbReference type="SMART" id="SM00460">
    <property type="entry name" value="TGc"/>
    <property type="match status" value="1"/>
</dbReference>
<dbReference type="PANTHER" id="PTHR33490:SF1">
    <property type="entry name" value="SLL1233 PROTEIN"/>
    <property type="match status" value="1"/>
</dbReference>
<dbReference type="InterPro" id="IPR002931">
    <property type="entry name" value="Transglutaminase-like"/>
</dbReference>
<name>A0ABU5RXV0_9CYAN</name>
<gene>
    <name evidence="2" type="ORF">VB738_15185</name>
</gene>